<dbReference type="PANTHER" id="PTHR47354">
    <property type="entry name" value="NADH OXIDOREDUCTASE HCR"/>
    <property type="match status" value="1"/>
</dbReference>
<dbReference type="EC" id="1.14.12.17" evidence="4"/>
<accession>A0A7W7WJ12</accession>
<dbReference type="Gene3D" id="2.40.30.10">
    <property type="entry name" value="Translation factors"/>
    <property type="match status" value="1"/>
</dbReference>
<keyword evidence="11" id="KW-0813">Transport</keyword>
<keyword evidence="6" id="KW-0521">NADP</keyword>
<dbReference type="GO" id="GO:0008941">
    <property type="term" value="F:nitric oxide dioxygenase NAD(P)H activity"/>
    <property type="evidence" value="ECO:0007669"/>
    <property type="project" value="UniProtKB-EC"/>
</dbReference>
<name>A0A7W7WJ12_9ACTN</name>
<evidence type="ECO:0000256" key="9">
    <source>
        <dbReference type="ARBA" id="ARBA00048649"/>
    </source>
</evidence>
<dbReference type="PANTHER" id="PTHR47354:SF5">
    <property type="entry name" value="PROTEIN RFBI"/>
    <property type="match status" value="1"/>
</dbReference>
<evidence type="ECO:0000259" key="12">
    <source>
        <dbReference type="PROSITE" id="PS01033"/>
    </source>
</evidence>
<dbReference type="PROSITE" id="PS01033">
    <property type="entry name" value="GLOBIN"/>
    <property type="match status" value="1"/>
</dbReference>
<dbReference type="SUPFAM" id="SSF52343">
    <property type="entry name" value="Ferredoxin reductase-like, C-terminal NADP-linked domain"/>
    <property type="match status" value="1"/>
</dbReference>
<keyword evidence="15" id="KW-1185">Reference proteome</keyword>
<proteinExistence type="inferred from homology"/>
<dbReference type="Proteomes" id="UP000573327">
    <property type="component" value="Unassembled WGS sequence"/>
</dbReference>
<keyword evidence="11" id="KW-0349">Heme</keyword>
<comment type="catalytic activity">
    <reaction evidence="9">
        <text>2 nitric oxide + NADH + 2 O2 = 2 nitrate + NAD(+) + H(+)</text>
        <dbReference type="Rhea" id="RHEA:19469"/>
        <dbReference type="ChEBI" id="CHEBI:15378"/>
        <dbReference type="ChEBI" id="CHEBI:15379"/>
        <dbReference type="ChEBI" id="CHEBI:16480"/>
        <dbReference type="ChEBI" id="CHEBI:17632"/>
        <dbReference type="ChEBI" id="CHEBI:57540"/>
        <dbReference type="ChEBI" id="CHEBI:57945"/>
        <dbReference type="EC" id="1.14.12.17"/>
    </reaction>
</comment>
<dbReference type="Gene3D" id="1.10.490.10">
    <property type="entry name" value="Globins"/>
    <property type="match status" value="1"/>
</dbReference>
<dbReference type="AlphaFoldDB" id="A0A7W7WJ12"/>
<dbReference type="Pfam" id="PF00042">
    <property type="entry name" value="Globin"/>
    <property type="match status" value="1"/>
</dbReference>
<dbReference type="PROSITE" id="PS51384">
    <property type="entry name" value="FAD_FR"/>
    <property type="match status" value="1"/>
</dbReference>
<keyword evidence="11" id="KW-0561">Oxygen transport</keyword>
<evidence type="ECO:0000256" key="5">
    <source>
        <dbReference type="ARBA" id="ARBA00022714"/>
    </source>
</evidence>
<keyword evidence="8" id="KW-0520">NAD</keyword>
<dbReference type="InterPro" id="IPR039261">
    <property type="entry name" value="FNR_nucleotide-bd"/>
</dbReference>
<evidence type="ECO:0000256" key="8">
    <source>
        <dbReference type="ARBA" id="ARBA00023027"/>
    </source>
</evidence>
<dbReference type="GO" id="GO:0019825">
    <property type="term" value="F:oxygen binding"/>
    <property type="evidence" value="ECO:0007669"/>
    <property type="project" value="InterPro"/>
</dbReference>
<evidence type="ECO:0000256" key="3">
    <source>
        <dbReference type="ARBA" id="ARBA00006401"/>
    </source>
</evidence>
<evidence type="ECO:0000256" key="2">
    <source>
        <dbReference type="ARBA" id="ARBA00001974"/>
    </source>
</evidence>
<evidence type="ECO:0000259" key="13">
    <source>
        <dbReference type="PROSITE" id="PS51384"/>
    </source>
</evidence>
<dbReference type="InterPro" id="IPR009050">
    <property type="entry name" value="Globin-like_sf"/>
</dbReference>
<comment type="similarity">
    <text evidence="3">In the C-terminal section; belongs to the flavoprotein pyridine nucleotide cytochrome reductase family.</text>
</comment>
<feature type="domain" description="Globin" evidence="12">
    <location>
        <begin position="1"/>
        <end position="133"/>
    </location>
</feature>
<dbReference type="EMBL" id="JACHJR010000001">
    <property type="protein sequence ID" value="MBB4948119.1"/>
    <property type="molecule type" value="Genomic_DNA"/>
</dbReference>
<dbReference type="PRINTS" id="PR00410">
    <property type="entry name" value="PHEHYDRXLASE"/>
</dbReference>
<evidence type="ECO:0000256" key="7">
    <source>
        <dbReference type="ARBA" id="ARBA00023014"/>
    </source>
</evidence>
<feature type="domain" description="FAD-binding FR-type" evidence="13">
    <location>
        <begin position="139"/>
        <end position="239"/>
    </location>
</feature>
<comment type="catalytic activity">
    <reaction evidence="10">
        <text>2 nitric oxide + NADPH + 2 O2 = 2 nitrate + NADP(+) + H(+)</text>
        <dbReference type="Rhea" id="RHEA:19465"/>
        <dbReference type="ChEBI" id="CHEBI:15378"/>
        <dbReference type="ChEBI" id="CHEBI:15379"/>
        <dbReference type="ChEBI" id="CHEBI:16480"/>
        <dbReference type="ChEBI" id="CHEBI:17632"/>
        <dbReference type="ChEBI" id="CHEBI:57783"/>
        <dbReference type="ChEBI" id="CHEBI:58349"/>
        <dbReference type="EC" id="1.14.12.17"/>
    </reaction>
</comment>
<keyword evidence="7" id="KW-0411">Iron-sulfur</keyword>
<evidence type="ECO:0000313" key="15">
    <source>
        <dbReference type="Proteomes" id="UP000573327"/>
    </source>
</evidence>
<reference evidence="14 15" key="1">
    <citation type="submission" date="2020-08" db="EMBL/GenBank/DDBJ databases">
        <title>Sequencing the genomes of 1000 actinobacteria strains.</title>
        <authorList>
            <person name="Klenk H.-P."/>
        </authorList>
    </citation>
    <scope>NUCLEOTIDE SEQUENCE [LARGE SCALE GENOMIC DNA]</scope>
    <source>
        <strain evidence="14 15">DSM 44786</strain>
    </source>
</reference>
<dbReference type="Pfam" id="PF00970">
    <property type="entry name" value="FAD_binding_6"/>
    <property type="match status" value="1"/>
</dbReference>
<comment type="similarity">
    <text evidence="11">Belongs to the globin family.</text>
</comment>
<dbReference type="InterPro" id="IPR017927">
    <property type="entry name" value="FAD-bd_FR_type"/>
</dbReference>
<gene>
    <name evidence="14" type="ORF">F4556_003654</name>
</gene>
<organism evidence="14 15">
    <name type="scientific">Kitasatospora gansuensis</name>
    <dbReference type="NCBI Taxonomy" id="258050"/>
    <lineage>
        <taxon>Bacteria</taxon>
        <taxon>Bacillati</taxon>
        <taxon>Actinomycetota</taxon>
        <taxon>Actinomycetes</taxon>
        <taxon>Kitasatosporales</taxon>
        <taxon>Streptomycetaceae</taxon>
        <taxon>Kitasatospora</taxon>
    </lineage>
</organism>
<dbReference type="SUPFAM" id="SSF63380">
    <property type="entry name" value="Riboflavin synthase domain-like"/>
    <property type="match status" value="1"/>
</dbReference>
<dbReference type="InterPro" id="IPR008333">
    <property type="entry name" value="Cbr1-like_FAD-bd_dom"/>
</dbReference>
<dbReference type="GO" id="GO:0005344">
    <property type="term" value="F:oxygen carrier activity"/>
    <property type="evidence" value="ECO:0007669"/>
    <property type="project" value="UniProtKB-KW"/>
</dbReference>
<keyword evidence="11" id="KW-0479">Metal-binding</keyword>
<dbReference type="InterPro" id="IPR012292">
    <property type="entry name" value="Globin/Proto"/>
</dbReference>
<evidence type="ECO:0000256" key="1">
    <source>
        <dbReference type="ARBA" id="ARBA00001970"/>
    </source>
</evidence>
<dbReference type="GO" id="GO:0051537">
    <property type="term" value="F:2 iron, 2 sulfur cluster binding"/>
    <property type="evidence" value="ECO:0007669"/>
    <property type="project" value="UniProtKB-KW"/>
</dbReference>
<comment type="cofactor">
    <cofactor evidence="1">
        <name>heme b</name>
        <dbReference type="ChEBI" id="CHEBI:60344"/>
    </cofactor>
</comment>
<dbReference type="InterPro" id="IPR000971">
    <property type="entry name" value="Globin"/>
</dbReference>
<protein>
    <recommendedName>
        <fullName evidence="4">nitric oxide dioxygenase</fullName>
        <ecNumber evidence="4">1.14.12.17</ecNumber>
    </recommendedName>
</protein>
<evidence type="ECO:0000256" key="4">
    <source>
        <dbReference type="ARBA" id="ARBA00012229"/>
    </source>
</evidence>
<dbReference type="CDD" id="cd19753">
    <property type="entry name" value="Mb-like_oxidoreductase"/>
    <property type="match status" value="1"/>
</dbReference>
<keyword evidence="11" id="KW-0408">Iron</keyword>
<dbReference type="GO" id="GO:0020037">
    <property type="term" value="F:heme binding"/>
    <property type="evidence" value="ECO:0007669"/>
    <property type="project" value="InterPro"/>
</dbReference>
<dbReference type="InterPro" id="IPR017938">
    <property type="entry name" value="Riboflavin_synthase-like_b-brl"/>
</dbReference>
<evidence type="ECO:0000256" key="10">
    <source>
        <dbReference type="ARBA" id="ARBA00049433"/>
    </source>
</evidence>
<dbReference type="RefSeq" id="WP_313068355.1">
    <property type="nucleotide sequence ID" value="NZ_JACHJR010000001.1"/>
</dbReference>
<keyword evidence="5" id="KW-0001">2Fe-2S</keyword>
<comment type="caution">
    <text evidence="14">The sequence shown here is derived from an EMBL/GenBank/DDBJ whole genome shotgun (WGS) entry which is preliminary data.</text>
</comment>
<sequence>MSFDPALIRASFAVVERRADQLVKYFYVHLFAHSPELRRLFPKELTEQRDRLFHALTQLVLQLERPDRLTEYLRALGRDHRKFQAAAEHYPAVGASLLAALRHFSGHSWTQEIEKSWTEAYTVISQTMLEGARAAAEAPAWWEAEVTERRRAAADLVVLTLRPDRPYPYTAGQYLSLSSPRLPRLWRSYTIAGAPRADGTLELHVRRVFGGQLSSLLVNDVLPGETLLLGPPIGDTVLDQRSDRPLLAVAGGTGWATVKALIEQLARGRERSATVFLAARQDADQYDLPAVKALVAEHAWLEVVLAAPEDGAEREAAVDLLRTGLRHISDWSGHDIYLSGPPDLAPELADLLVELHAEPGLIRYDPAPLTARSGRPLSSSEWFLTPRAAPWAR</sequence>
<dbReference type="SUPFAM" id="SSF46458">
    <property type="entry name" value="Globin-like"/>
    <property type="match status" value="1"/>
</dbReference>
<dbReference type="InterPro" id="IPR050415">
    <property type="entry name" value="MRET"/>
</dbReference>
<comment type="cofactor">
    <cofactor evidence="2">
        <name>FAD</name>
        <dbReference type="ChEBI" id="CHEBI:57692"/>
    </cofactor>
</comment>
<evidence type="ECO:0000256" key="11">
    <source>
        <dbReference type="RuleBase" id="RU000356"/>
    </source>
</evidence>
<dbReference type="Gene3D" id="3.40.50.80">
    <property type="entry name" value="Nucleotide-binding domain of ferredoxin-NADP reductase (FNR) module"/>
    <property type="match status" value="1"/>
</dbReference>
<evidence type="ECO:0000256" key="6">
    <source>
        <dbReference type="ARBA" id="ARBA00022857"/>
    </source>
</evidence>
<evidence type="ECO:0000313" key="14">
    <source>
        <dbReference type="EMBL" id="MBB4948119.1"/>
    </source>
</evidence>